<feature type="compositionally biased region" description="Pro residues" evidence="5">
    <location>
        <begin position="360"/>
        <end position="410"/>
    </location>
</feature>
<name>A0ABD0U9V3_DENTH</name>
<feature type="compositionally biased region" description="Polar residues" evidence="5">
    <location>
        <begin position="417"/>
        <end position="440"/>
    </location>
</feature>
<feature type="domain" description="FH2" evidence="7">
    <location>
        <begin position="437"/>
        <end position="873"/>
    </location>
</feature>
<sequence>MMAMRSDVLLAACAVFFLVFAVPRASRGRRAADELFFGSEDTMVTDLSELEMEHVWSNCMLDLLGTKSVMIASDLLIIDSILDSSTEHLWKDMQATLTHLSPDMKRSLIDCLIKQNILPVFPDISLIHRRATHFPRILEQDSLSRRRMAGQPVRKTSLSSDPSPAPTLRPSHQIQTRSTALAPVLALPPAPTSAIGFKRHAPVPSLPPNELPFPEDDPGDFSQSSSSDDFVEPEVHPIPHLSAATLKQRSNSFQTIIIAVVATAAATFTLAAFCFCCCNRYAGSKYQTVNGQKDERPILSLSLSDFSGSSQNSFGLYKDKLGSSFKSGPNQSDQLTSFATLSDGHSIASSSSDLTNAPLNPSPPGVPPPPPLKPPPGKTSAPPPAPPPPRPKPKPAPPPPKGGPPPPPPKGSSCLPQENSSSYANSSPMQNDSSKANVDTDSAKTKLKPFFWDKVMANPDQSMVWHQLKAGSFQFNEEMIETLFGYNASDKSRNDSKRDFGNDSSGQRIQILEQKKSQNLAISLKAQNVKVEEVCNALMEGNELPIELLQTLLRMAPTSDEELKLRLFNDDSAFLGPAEQLLKAMVNIPFAFKRIDALLFMTSFEEESSSMKESLSTVEEACNDLQNSRLFLKLLEAVLKTGNRMNDGTYRGGAQAFKLDTLLKLSDVKGADGKTTLLHFVVQEIIRSEGRRAVQIARDSRSNSSITICSFNSVDFSDEIPEESEDQYRHLGLRAVSSLSYELDNVKKAAALDADALTSSVVSLGNRLAKTKEFLNTDMSNLEEKSGFNDSLKAFVEHAEADITKLLEEEKRIRSLVKLTTDYFHGNAGRDEGLRLFVTVRDFLEILDKVCKEVREAQRKVMNTSRSKDNTILKSISEPRQSLFPAIKDRRLEDFSSDDEES</sequence>
<gene>
    <name evidence="8" type="ORF">M5K25_020420</name>
</gene>
<dbReference type="PANTHER" id="PTHR23213">
    <property type="entry name" value="FORMIN-RELATED"/>
    <property type="match status" value="1"/>
</dbReference>
<dbReference type="EMBL" id="JANQDX010000016">
    <property type="protein sequence ID" value="KAL0909544.1"/>
    <property type="molecule type" value="Genomic_DNA"/>
</dbReference>
<dbReference type="SUPFAM" id="SSF101447">
    <property type="entry name" value="Formin homology 2 domain (FH2 domain)"/>
    <property type="match status" value="1"/>
</dbReference>
<comment type="caution">
    <text evidence="8">The sequence shown here is derived from an EMBL/GenBank/DDBJ whole genome shotgun (WGS) entry which is preliminary data.</text>
</comment>
<accession>A0ABD0U9V3</accession>
<dbReference type="PROSITE" id="PS51444">
    <property type="entry name" value="FH2"/>
    <property type="match status" value="1"/>
</dbReference>
<organism evidence="8 9">
    <name type="scientific">Dendrobium thyrsiflorum</name>
    <name type="common">Pinecone-like raceme dendrobium</name>
    <name type="synonym">Orchid</name>
    <dbReference type="NCBI Taxonomy" id="117978"/>
    <lineage>
        <taxon>Eukaryota</taxon>
        <taxon>Viridiplantae</taxon>
        <taxon>Streptophyta</taxon>
        <taxon>Embryophyta</taxon>
        <taxon>Tracheophyta</taxon>
        <taxon>Spermatophyta</taxon>
        <taxon>Magnoliopsida</taxon>
        <taxon>Liliopsida</taxon>
        <taxon>Asparagales</taxon>
        <taxon>Orchidaceae</taxon>
        <taxon>Epidendroideae</taxon>
        <taxon>Malaxideae</taxon>
        <taxon>Dendrobiinae</taxon>
        <taxon>Dendrobium</taxon>
    </lineage>
</organism>
<evidence type="ECO:0000313" key="8">
    <source>
        <dbReference type="EMBL" id="KAL0909544.1"/>
    </source>
</evidence>
<dbReference type="Pfam" id="PF02181">
    <property type="entry name" value="FH2"/>
    <property type="match status" value="1"/>
</dbReference>
<dbReference type="PANTHER" id="PTHR23213:SF269">
    <property type="entry name" value="FORMIN-LIKE PROTEIN 5"/>
    <property type="match status" value="1"/>
</dbReference>
<evidence type="ECO:0000259" key="7">
    <source>
        <dbReference type="PROSITE" id="PS51444"/>
    </source>
</evidence>
<evidence type="ECO:0000313" key="9">
    <source>
        <dbReference type="Proteomes" id="UP001552299"/>
    </source>
</evidence>
<comment type="subcellular location">
    <subcellularLocation>
        <location evidence="1">Membrane</location>
        <topology evidence="1">Single-pass membrane protein</topology>
    </subcellularLocation>
</comment>
<feature type="region of interest" description="Disordered" evidence="5">
    <location>
        <begin position="344"/>
        <end position="441"/>
    </location>
</feature>
<dbReference type="InterPro" id="IPR015425">
    <property type="entry name" value="FH2_Formin"/>
</dbReference>
<keyword evidence="9" id="KW-1185">Reference proteome</keyword>
<protein>
    <recommendedName>
        <fullName evidence="4">Formin-like protein</fullName>
    </recommendedName>
</protein>
<keyword evidence="2 6" id="KW-0732">Signal</keyword>
<feature type="chain" id="PRO_5044769011" description="Formin-like protein" evidence="6">
    <location>
        <begin position="29"/>
        <end position="902"/>
    </location>
</feature>
<dbReference type="Proteomes" id="UP001552299">
    <property type="component" value="Unassembled WGS sequence"/>
</dbReference>
<evidence type="ECO:0000256" key="1">
    <source>
        <dbReference type="ARBA" id="ARBA00004167"/>
    </source>
</evidence>
<feature type="signal peptide" evidence="6">
    <location>
        <begin position="1"/>
        <end position="28"/>
    </location>
</feature>
<comment type="similarity">
    <text evidence="3">Belongs to the formin-like family. Class-I subfamily.</text>
</comment>
<dbReference type="InterPro" id="IPR027643">
    <property type="entry name" value="Formin-like_plant"/>
</dbReference>
<evidence type="ECO:0000256" key="4">
    <source>
        <dbReference type="RuleBase" id="RU361260"/>
    </source>
</evidence>
<dbReference type="InterPro" id="IPR042201">
    <property type="entry name" value="FH2_Formin_sf"/>
</dbReference>
<dbReference type="AlphaFoldDB" id="A0ABD0U9V3"/>
<dbReference type="GO" id="GO:0016020">
    <property type="term" value="C:membrane"/>
    <property type="evidence" value="ECO:0007669"/>
    <property type="project" value="UniProtKB-SubCell"/>
</dbReference>
<dbReference type="SMART" id="SM00498">
    <property type="entry name" value="FH2"/>
    <property type="match status" value="1"/>
</dbReference>
<evidence type="ECO:0000256" key="2">
    <source>
        <dbReference type="ARBA" id="ARBA00022729"/>
    </source>
</evidence>
<evidence type="ECO:0000256" key="6">
    <source>
        <dbReference type="SAM" id="SignalP"/>
    </source>
</evidence>
<feature type="region of interest" description="Disordered" evidence="5">
    <location>
        <begin position="142"/>
        <end position="172"/>
    </location>
</feature>
<feature type="region of interest" description="Disordered" evidence="5">
    <location>
        <begin position="198"/>
        <end position="230"/>
    </location>
</feature>
<evidence type="ECO:0000256" key="5">
    <source>
        <dbReference type="SAM" id="MobiDB-lite"/>
    </source>
</evidence>
<reference evidence="8 9" key="1">
    <citation type="journal article" date="2024" name="Plant Biotechnol. J.">
        <title>Dendrobium thyrsiflorum genome and its molecular insights into genes involved in important horticultural traits.</title>
        <authorList>
            <person name="Chen B."/>
            <person name="Wang J.Y."/>
            <person name="Zheng P.J."/>
            <person name="Li K.L."/>
            <person name="Liang Y.M."/>
            <person name="Chen X.F."/>
            <person name="Zhang C."/>
            <person name="Zhao X."/>
            <person name="He X."/>
            <person name="Zhang G.Q."/>
            <person name="Liu Z.J."/>
            <person name="Xu Q."/>
        </authorList>
    </citation>
    <scope>NUCLEOTIDE SEQUENCE [LARGE SCALE GENOMIC DNA]</scope>
    <source>
        <strain evidence="8">GZMU011</strain>
    </source>
</reference>
<proteinExistence type="inferred from homology"/>
<evidence type="ECO:0000256" key="3">
    <source>
        <dbReference type="ARBA" id="ARBA00025793"/>
    </source>
</evidence>
<dbReference type="Gene3D" id="1.20.58.2220">
    <property type="entry name" value="Formin, FH2 domain"/>
    <property type="match status" value="1"/>
</dbReference>